<evidence type="ECO:0000313" key="3">
    <source>
        <dbReference type="Ensembl" id="ENSEEEP00000011652.2"/>
    </source>
</evidence>
<reference evidence="3" key="5">
    <citation type="submission" date="2025-09" db="UniProtKB">
        <authorList>
            <consortium name="Ensembl"/>
        </authorList>
    </citation>
    <scope>IDENTIFICATION</scope>
</reference>
<organism evidence="3 4">
    <name type="scientific">Electrophorus electricus</name>
    <name type="common">Electric eel</name>
    <name type="synonym">Gymnotus electricus</name>
    <dbReference type="NCBI Taxonomy" id="8005"/>
    <lineage>
        <taxon>Eukaryota</taxon>
        <taxon>Metazoa</taxon>
        <taxon>Chordata</taxon>
        <taxon>Craniata</taxon>
        <taxon>Vertebrata</taxon>
        <taxon>Euteleostomi</taxon>
        <taxon>Actinopterygii</taxon>
        <taxon>Neopterygii</taxon>
        <taxon>Teleostei</taxon>
        <taxon>Ostariophysi</taxon>
        <taxon>Gymnotiformes</taxon>
        <taxon>Gymnotoidei</taxon>
        <taxon>Gymnotidae</taxon>
        <taxon>Electrophorus</taxon>
    </lineage>
</organism>
<dbReference type="RefSeq" id="XP_026887377.2">
    <property type="nucleotide sequence ID" value="XM_027031576.2"/>
</dbReference>
<evidence type="ECO:0000256" key="2">
    <source>
        <dbReference type="SAM" id="MobiDB-lite"/>
    </source>
</evidence>
<dbReference type="GeneID" id="113591174"/>
<reference evidence="3" key="4">
    <citation type="submission" date="2025-08" db="UniProtKB">
        <authorList>
            <consortium name="Ensembl"/>
        </authorList>
    </citation>
    <scope>IDENTIFICATION</scope>
</reference>
<dbReference type="GO" id="GO:0030426">
    <property type="term" value="C:growth cone"/>
    <property type="evidence" value="ECO:0007669"/>
    <property type="project" value="TreeGrafter"/>
</dbReference>
<dbReference type="STRING" id="8005.ENSEEEP00000011652"/>
<dbReference type="GO" id="GO:0005737">
    <property type="term" value="C:cytoplasm"/>
    <property type="evidence" value="ECO:0007669"/>
    <property type="project" value="TreeGrafter"/>
</dbReference>
<dbReference type="GO" id="GO:0007411">
    <property type="term" value="P:axon guidance"/>
    <property type="evidence" value="ECO:0007669"/>
    <property type="project" value="TreeGrafter"/>
</dbReference>
<name>A0A4W4EHX7_ELEEL</name>
<evidence type="ECO:0000313" key="4">
    <source>
        <dbReference type="Proteomes" id="UP000314983"/>
    </source>
</evidence>
<dbReference type="KEGG" id="eee:113591174"/>
<dbReference type="GO" id="GO:0016533">
    <property type="term" value="C:protein kinase 5 complex"/>
    <property type="evidence" value="ECO:0007669"/>
    <property type="project" value="InterPro"/>
</dbReference>
<evidence type="ECO:0008006" key="5">
    <source>
        <dbReference type="Google" id="ProtNLM"/>
    </source>
</evidence>
<dbReference type="SUPFAM" id="SSF47954">
    <property type="entry name" value="Cyclin-like"/>
    <property type="match status" value="1"/>
</dbReference>
<comment type="similarity">
    <text evidence="1">Belongs to the cyclin-dependent kinase 5 activator family.</text>
</comment>
<dbReference type="GO" id="GO:0061575">
    <property type="term" value="F:cyclin-dependent protein serine/threonine kinase activator activity"/>
    <property type="evidence" value="ECO:0007669"/>
    <property type="project" value="InterPro"/>
</dbReference>
<dbReference type="InterPro" id="IPR036915">
    <property type="entry name" value="Cyclin-like_sf"/>
</dbReference>
<dbReference type="CTD" id="445114"/>
<dbReference type="PANTHER" id="PTHR23401">
    <property type="entry name" value="CYCLIN DEPENDANT KINASE-5 ACTIVATOR"/>
    <property type="match status" value="1"/>
</dbReference>
<dbReference type="PANTHER" id="PTHR23401:SF3">
    <property type="entry name" value="CYCLIN-DEPENDENT KINASE 5 ACTIVATOR 2"/>
    <property type="match status" value="1"/>
</dbReference>
<feature type="region of interest" description="Disordered" evidence="2">
    <location>
        <begin position="1"/>
        <end position="38"/>
    </location>
</feature>
<dbReference type="Ensembl" id="ENSEEET00000011787.2">
    <property type="protein sequence ID" value="ENSEEEP00000011652.2"/>
    <property type="gene ID" value="ENSEEEG00000005860.2"/>
</dbReference>
<dbReference type="GeneTree" id="ENSGT00390000008812"/>
<proteinExistence type="inferred from homology"/>
<dbReference type="Gene3D" id="1.10.472.10">
    <property type="entry name" value="Cyclin-like"/>
    <property type="match status" value="1"/>
</dbReference>
<accession>A0A4W4EHX7</accession>
<reference evidence="4" key="2">
    <citation type="journal article" date="2017" name="Sci. Adv.">
        <title>A tail of two voltages: Proteomic comparison of the three electric organs of the electric eel.</title>
        <authorList>
            <person name="Traeger L.L."/>
            <person name="Sabat G."/>
            <person name="Barrett-Wilt G.A."/>
            <person name="Wells G.B."/>
            <person name="Sussman M.R."/>
        </authorList>
    </citation>
    <scope>NUCLEOTIDE SEQUENCE [LARGE SCALE GENOMIC DNA]</scope>
</reference>
<feature type="region of interest" description="Disordered" evidence="2">
    <location>
        <begin position="54"/>
        <end position="75"/>
    </location>
</feature>
<evidence type="ECO:0000256" key="1">
    <source>
        <dbReference type="ARBA" id="ARBA00010175"/>
    </source>
</evidence>
<dbReference type="GO" id="GO:0007420">
    <property type="term" value="P:brain development"/>
    <property type="evidence" value="ECO:0007669"/>
    <property type="project" value="TreeGrafter"/>
</dbReference>
<dbReference type="Pfam" id="PF03261">
    <property type="entry name" value="CDK5_activator"/>
    <property type="match status" value="1"/>
</dbReference>
<protein>
    <recommendedName>
        <fullName evidence="5">Cyclin-dependent kinase 5 activator</fullName>
    </recommendedName>
</protein>
<gene>
    <name evidence="3" type="primary">cdk5r2b</name>
</gene>
<sequence length="304" mass="33916">MGTVLSVSPLSGKDPAPGQRRDQRHEHGRRSLKKPSAIVSGLTFKRLVTISAKKKTGKKVSPNPLSPSRGDGQADPLTYANVRKCVQHANTDRESKHGLVSVPIPTVPSQGLHETLLSPSAKQPKPVQTQRRGGSFVSPERVIVQASTGDLLRCLGGFLCRRCFRLKELSPGEVSLWFRNVDRTLLMQGWQEQGFLTPGTLVFVYLLVKETVTDDVASRRELQGLFLTCLYLAYSYLGSEISYPLKPFISDGNKHVFWDQSLGIINRLSAQMLKIHTDAHFFTEVFQNLKNEGESKEERSYLDP</sequence>
<reference evidence="4" key="1">
    <citation type="journal article" date="2014" name="Science">
        <title>Nonhuman genetics. Genomic basis for the convergent evolution of electric organs.</title>
        <authorList>
            <person name="Gallant J.R."/>
            <person name="Traeger L.L."/>
            <person name="Volkening J.D."/>
            <person name="Moffett H."/>
            <person name="Chen P.H."/>
            <person name="Novina C.D."/>
            <person name="Phillips G.N.Jr."/>
            <person name="Anand R."/>
            <person name="Wells G.B."/>
            <person name="Pinch M."/>
            <person name="Guth R."/>
            <person name="Unguez G.A."/>
            <person name="Albert J.S."/>
            <person name="Zakon H.H."/>
            <person name="Samanta M.P."/>
            <person name="Sussman M.R."/>
        </authorList>
    </citation>
    <scope>NUCLEOTIDE SEQUENCE [LARGE SCALE GENOMIC DNA]</scope>
</reference>
<reference evidence="3" key="3">
    <citation type="submission" date="2020-05" db="EMBL/GenBank/DDBJ databases">
        <title>Electrophorus electricus (electric eel) genome, fEleEle1, primary haplotype.</title>
        <authorList>
            <person name="Myers G."/>
            <person name="Meyer A."/>
            <person name="Fedrigo O."/>
            <person name="Formenti G."/>
            <person name="Rhie A."/>
            <person name="Tracey A."/>
            <person name="Sims Y."/>
            <person name="Jarvis E.D."/>
        </authorList>
    </citation>
    <scope>NUCLEOTIDE SEQUENCE [LARGE SCALE GENOMIC DNA]</scope>
</reference>
<dbReference type="Proteomes" id="UP000314983">
    <property type="component" value="Chromosome 2"/>
</dbReference>
<dbReference type="InterPro" id="IPR004944">
    <property type="entry name" value="CDK5_activator"/>
</dbReference>
<keyword evidence="4" id="KW-1185">Reference proteome</keyword>
<dbReference type="AlphaFoldDB" id="A0A4W4EHX7"/>
<dbReference type="GO" id="GO:0019901">
    <property type="term" value="F:protein kinase binding"/>
    <property type="evidence" value="ECO:0007669"/>
    <property type="project" value="TreeGrafter"/>
</dbReference>